<gene>
    <name evidence="1" type="ORF">J2W25_000862</name>
</gene>
<protein>
    <submittedName>
        <fullName evidence="1">Uncharacterized protein</fullName>
    </submittedName>
</protein>
<dbReference type="EMBL" id="JAUSRR010000002">
    <property type="protein sequence ID" value="MDP9921847.1"/>
    <property type="molecule type" value="Genomic_DNA"/>
</dbReference>
<organism evidence="1 2">
    <name type="scientific">Variovorax boronicumulans</name>
    <dbReference type="NCBI Taxonomy" id="436515"/>
    <lineage>
        <taxon>Bacteria</taxon>
        <taxon>Pseudomonadati</taxon>
        <taxon>Pseudomonadota</taxon>
        <taxon>Betaproteobacteria</taxon>
        <taxon>Burkholderiales</taxon>
        <taxon>Comamonadaceae</taxon>
        <taxon>Variovorax</taxon>
    </lineage>
</organism>
<comment type="caution">
    <text evidence="1">The sequence shown here is derived from an EMBL/GenBank/DDBJ whole genome shotgun (WGS) entry which is preliminary data.</text>
</comment>
<dbReference type="Proteomes" id="UP001244295">
    <property type="component" value="Unassembled WGS sequence"/>
</dbReference>
<proteinExistence type="predicted"/>
<accession>A0AAW8DQY8</accession>
<reference evidence="1" key="1">
    <citation type="submission" date="2023-07" db="EMBL/GenBank/DDBJ databases">
        <title>Sorghum-associated microbial communities from plants grown in Nebraska, USA.</title>
        <authorList>
            <person name="Schachtman D."/>
        </authorList>
    </citation>
    <scope>NUCLEOTIDE SEQUENCE</scope>
    <source>
        <strain evidence="1">DS2795</strain>
    </source>
</reference>
<evidence type="ECO:0000313" key="1">
    <source>
        <dbReference type="EMBL" id="MDP9921847.1"/>
    </source>
</evidence>
<name>A0AAW8DQY8_9BURK</name>
<evidence type="ECO:0000313" key="2">
    <source>
        <dbReference type="Proteomes" id="UP001244295"/>
    </source>
</evidence>
<sequence>MRLDQFVVQGAAAQHLANPKSAGSEEPTDKQRLDLLRCLEHADTSKVIQALASVAAQELSVGEMNVALAFYASSAGKKQMQRELVEAQRGYGYELAGASPSLSSDERERLERFRKTPASAKLEEIPLRLRETPDSRKAVYMGGDMVATNCLRHLGFPRD</sequence>
<dbReference type="AlphaFoldDB" id="A0AAW8DQY8"/>